<evidence type="ECO:0000313" key="12">
    <source>
        <dbReference type="Proteomes" id="UP001152747"/>
    </source>
</evidence>
<dbReference type="PANTHER" id="PTHR16228:SF24">
    <property type="entry name" value="SLC41A_MGTE INTEGRAL MEMBRANE DOMAIN-CONTAINING PROTEIN"/>
    <property type="match status" value="1"/>
</dbReference>
<feature type="transmembrane region" description="Helical" evidence="9">
    <location>
        <begin position="101"/>
        <end position="132"/>
    </location>
</feature>
<comment type="similarity">
    <text evidence="2">Belongs to the SLC41A transporter family.</text>
</comment>
<evidence type="ECO:0000256" key="6">
    <source>
        <dbReference type="ARBA" id="ARBA00022989"/>
    </source>
</evidence>
<feature type="domain" description="SLC41A/MgtE integral membrane" evidence="10">
    <location>
        <begin position="36"/>
        <end position="163"/>
    </location>
</feature>
<proteinExistence type="inferred from homology"/>
<dbReference type="EMBL" id="CANHGI010000005">
    <property type="protein sequence ID" value="CAI5451325.1"/>
    <property type="molecule type" value="Genomic_DNA"/>
</dbReference>
<feature type="transmembrane region" description="Helical" evidence="9">
    <location>
        <begin position="297"/>
        <end position="320"/>
    </location>
</feature>
<dbReference type="PANTHER" id="PTHR16228">
    <property type="entry name" value="DIVALENT CATION TRANSPORTER SOLUTE CARRIER FAMILY 41"/>
    <property type="match status" value="1"/>
</dbReference>
<dbReference type="OrthoDB" id="5791097at2759"/>
<feature type="transmembrane region" description="Helical" evidence="9">
    <location>
        <begin position="332"/>
        <end position="361"/>
    </location>
</feature>
<evidence type="ECO:0000313" key="11">
    <source>
        <dbReference type="EMBL" id="CAI5451325.1"/>
    </source>
</evidence>
<dbReference type="GO" id="GO:0008324">
    <property type="term" value="F:monoatomic cation transmembrane transporter activity"/>
    <property type="evidence" value="ECO:0007669"/>
    <property type="project" value="InterPro"/>
</dbReference>
<dbReference type="InterPro" id="IPR036739">
    <property type="entry name" value="SLC41_membr_dom_sf"/>
</dbReference>
<comment type="caution">
    <text evidence="11">The sequence shown here is derived from an EMBL/GenBank/DDBJ whole genome shotgun (WGS) entry which is preliminary data.</text>
</comment>
<evidence type="ECO:0000256" key="9">
    <source>
        <dbReference type="SAM" id="Phobius"/>
    </source>
</evidence>
<evidence type="ECO:0000256" key="2">
    <source>
        <dbReference type="ARBA" id="ARBA00009749"/>
    </source>
</evidence>
<feature type="domain" description="SLC41A/MgtE integral membrane" evidence="10">
    <location>
        <begin position="244"/>
        <end position="385"/>
    </location>
</feature>
<gene>
    <name evidence="11" type="ORF">CAMP_LOCUS13962</name>
</gene>
<dbReference type="Gene3D" id="1.10.357.20">
    <property type="entry name" value="SLC41 divalent cation transporters, integral membrane domain"/>
    <property type="match status" value="2"/>
</dbReference>
<evidence type="ECO:0000259" key="10">
    <source>
        <dbReference type="Pfam" id="PF01769"/>
    </source>
</evidence>
<evidence type="ECO:0000256" key="5">
    <source>
        <dbReference type="ARBA" id="ARBA00022842"/>
    </source>
</evidence>
<sequence length="401" mass="44600">MIKCELGFILINSSKRALTFEFKNHTKAQNINTLIQAHIGEFDRPGIRGKVLRNIAVTEAQSVYVCLIANFVSFLIVLIRLDDTFDIPTNETSIHETTPHIYLHNFLFLGSSSIIAVAINCGISTIMLALVVNYTWKNNLNPDNIVTPLGASIGDLLTISGVVVICYLLRPLCEFSDWFPVVLLTISVLFIPVWLILAKKDKLAMKTAKQQCATLILSTSISCLAGLIQSKGAVVYPNYPAYQTLISGLTGNRCAVQASRISSHLEVRKESELSWNERLSPYSYYTSQANECKTARLLLFTSLPFQLFFMTLSYTISFMIGTPVEDSPWFFLGYSIAVLIQVAIIMFITQLIVFGLWYFGLDPDIHAIPMMTAAADVCGCGFLYLLFIILDSTCGCVFVVK</sequence>
<evidence type="ECO:0000256" key="3">
    <source>
        <dbReference type="ARBA" id="ARBA00022448"/>
    </source>
</evidence>
<evidence type="ECO:0000256" key="7">
    <source>
        <dbReference type="ARBA" id="ARBA00023065"/>
    </source>
</evidence>
<keyword evidence="3" id="KW-0813">Transport</keyword>
<dbReference type="SUPFAM" id="SSF161093">
    <property type="entry name" value="MgtE membrane domain-like"/>
    <property type="match status" value="2"/>
</dbReference>
<accession>A0A9P1ISM2</accession>
<feature type="transmembrane region" description="Helical" evidence="9">
    <location>
        <begin position="62"/>
        <end position="81"/>
    </location>
</feature>
<dbReference type="InterPro" id="IPR006667">
    <property type="entry name" value="SLC41_membr_dom"/>
</dbReference>
<keyword evidence="5" id="KW-0460">Magnesium</keyword>
<keyword evidence="6 9" id="KW-1133">Transmembrane helix</keyword>
<dbReference type="GO" id="GO:0005886">
    <property type="term" value="C:plasma membrane"/>
    <property type="evidence" value="ECO:0007669"/>
    <property type="project" value="TreeGrafter"/>
</dbReference>
<evidence type="ECO:0000256" key="1">
    <source>
        <dbReference type="ARBA" id="ARBA00004141"/>
    </source>
</evidence>
<reference evidence="11" key="1">
    <citation type="submission" date="2022-11" db="EMBL/GenBank/DDBJ databases">
        <authorList>
            <person name="Kikuchi T."/>
        </authorList>
    </citation>
    <scope>NUCLEOTIDE SEQUENCE</scope>
    <source>
        <strain evidence="11">PS1010</strain>
    </source>
</reference>
<dbReference type="InterPro" id="IPR045349">
    <property type="entry name" value="SLC41A1-3"/>
</dbReference>
<keyword evidence="7" id="KW-0406">Ion transport</keyword>
<feature type="transmembrane region" description="Helical" evidence="9">
    <location>
        <begin position="153"/>
        <end position="172"/>
    </location>
</feature>
<keyword evidence="12" id="KW-1185">Reference proteome</keyword>
<keyword evidence="4 9" id="KW-0812">Transmembrane</keyword>
<dbReference type="Pfam" id="PF01769">
    <property type="entry name" value="MgtE"/>
    <property type="match status" value="2"/>
</dbReference>
<dbReference type="Proteomes" id="UP001152747">
    <property type="component" value="Unassembled WGS sequence"/>
</dbReference>
<evidence type="ECO:0000256" key="4">
    <source>
        <dbReference type="ARBA" id="ARBA00022692"/>
    </source>
</evidence>
<organism evidence="11 12">
    <name type="scientific">Caenorhabditis angaria</name>
    <dbReference type="NCBI Taxonomy" id="860376"/>
    <lineage>
        <taxon>Eukaryota</taxon>
        <taxon>Metazoa</taxon>
        <taxon>Ecdysozoa</taxon>
        <taxon>Nematoda</taxon>
        <taxon>Chromadorea</taxon>
        <taxon>Rhabditida</taxon>
        <taxon>Rhabditina</taxon>
        <taxon>Rhabditomorpha</taxon>
        <taxon>Rhabditoidea</taxon>
        <taxon>Rhabditidae</taxon>
        <taxon>Peloderinae</taxon>
        <taxon>Caenorhabditis</taxon>
    </lineage>
</organism>
<evidence type="ECO:0000256" key="8">
    <source>
        <dbReference type="ARBA" id="ARBA00023136"/>
    </source>
</evidence>
<feature type="transmembrane region" description="Helical" evidence="9">
    <location>
        <begin position="373"/>
        <end position="400"/>
    </location>
</feature>
<protein>
    <recommendedName>
        <fullName evidence="10">SLC41A/MgtE integral membrane domain-containing protein</fullName>
    </recommendedName>
</protein>
<name>A0A9P1ISM2_9PELO</name>
<dbReference type="AlphaFoldDB" id="A0A9P1ISM2"/>
<keyword evidence="8 9" id="KW-0472">Membrane</keyword>
<feature type="transmembrane region" description="Helical" evidence="9">
    <location>
        <begin position="178"/>
        <end position="197"/>
    </location>
</feature>
<comment type="subcellular location">
    <subcellularLocation>
        <location evidence="1">Membrane</location>
        <topology evidence="1">Multi-pass membrane protein</topology>
    </subcellularLocation>
</comment>